<dbReference type="NCBIfam" id="TIGR01030">
    <property type="entry name" value="rpmH_bact"/>
    <property type="match status" value="1"/>
</dbReference>
<evidence type="ECO:0000256" key="5">
    <source>
        <dbReference type="ARBA" id="ARBA00035434"/>
    </source>
</evidence>
<dbReference type="KEGG" id="dan:6494153"/>
<dbReference type="GO" id="GO:0006412">
    <property type="term" value="P:translation"/>
    <property type="evidence" value="ECO:0007669"/>
    <property type="project" value="InterPro"/>
</dbReference>
<dbReference type="GO" id="GO:0003735">
    <property type="term" value="F:structural constituent of ribosome"/>
    <property type="evidence" value="ECO:0007669"/>
    <property type="project" value="InterPro"/>
</dbReference>
<dbReference type="GeneID" id="6494153"/>
<proteinExistence type="inferred from homology"/>
<dbReference type="InParanoid" id="B3MF53"/>
<dbReference type="PANTHER" id="PTHR14503:SF4">
    <property type="entry name" value="LARGE RIBOSOMAL SUBUNIT PROTEIN BL34M"/>
    <property type="match status" value="1"/>
</dbReference>
<dbReference type="OrthoDB" id="431691at2759"/>
<dbReference type="PANTHER" id="PTHR14503">
    <property type="entry name" value="MITOCHONDRIAL RIBOSOMAL PROTEIN 34 FAMILY MEMBER"/>
    <property type="match status" value="1"/>
</dbReference>
<dbReference type="InterPro" id="IPR000271">
    <property type="entry name" value="Ribosomal_bL34"/>
</dbReference>
<dbReference type="CTD" id="64981"/>
<dbReference type="Pfam" id="PF00468">
    <property type="entry name" value="Ribosomal_L34"/>
    <property type="match status" value="1"/>
</dbReference>
<dbReference type="eggNOG" id="ENOG502SBTE">
    <property type="taxonomic scope" value="Eukaryota"/>
</dbReference>
<sequence length="81" mass="9509">MFQGLIQRTCLLVATTAETLLVRQKHAFDRAVLKPKVRCHFPKPKEVKRIKVHGWDARMSTPEGRRVIMRRILKGRHDLTH</sequence>
<dbReference type="Gene3D" id="1.10.287.3980">
    <property type="match status" value="1"/>
</dbReference>
<dbReference type="SMR" id="B3MF53"/>
<keyword evidence="2" id="KW-0689">Ribosomal protein</keyword>
<dbReference type="OMA" id="CHFPKPM"/>
<reference evidence="6 7" key="1">
    <citation type="journal article" date="2007" name="Nature">
        <title>Evolution of genes and genomes on the Drosophila phylogeny.</title>
        <authorList>
            <consortium name="Drosophila 12 Genomes Consortium"/>
            <person name="Clark A.G."/>
            <person name="Eisen M.B."/>
            <person name="Smith D.R."/>
            <person name="Bergman C.M."/>
            <person name="Oliver B."/>
            <person name="Markow T.A."/>
            <person name="Kaufman T.C."/>
            <person name="Kellis M."/>
            <person name="Gelbart W."/>
            <person name="Iyer V.N."/>
            <person name="Pollard D.A."/>
            <person name="Sackton T.B."/>
            <person name="Larracuente A.M."/>
            <person name="Singh N.D."/>
            <person name="Abad J.P."/>
            <person name="Abt D.N."/>
            <person name="Adryan B."/>
            <person name="Aguade M."/>
            <person name="Akashi H."/>
            <person name="Anderson W.W."/>
            <person name="Aquadro C.F."/>
            <person name="Ardell D.H."/>
            <person name="Arguello R."/>
            <person name="Artieri C.G."/>
            <person name="Barbash D.A."/>
            <person name="Barker D."/>
            <person name="Barsanti P."/>
            <person name="Batterham P."/>
            <person name="Batzoglou S."/>
            <person name="Begun D."/>
            <person name="Bhutkar A."/>
            <person name="Blanco E."/>
            <person name="Bosak S.A."/>
            <person name="Bradley R.K."/>
            <person name="Brand A.D."/>
            <person name="Brent M.R."/>
            <person name="Brooks A.N."/>
            <person name="Brown R.H."/>
            <person name="Butlin R.K."/>
            <person name="Caggese C."/>
            <person name="Calvi B.R."/>
            <person name="Bernardo de Carvalho A."/>
            <person name="Caspi A."/>
            <person name="Castrezana S."/>
            <person name="Celniker S.E."/>
            <person name="Chang J.L."/>
            <person name="Chapple C."/>
            <person name="Chatterji S."/>
            <person name="Chinwalla A."/>
            <person name="Civetta A."/>
            <person name="Clifton S.W."/>
            <person name="Comeron J.M."/>
            <person name="Costello J.C."/>
            <person name="Coyne J.A."/>
            <person name="Daub J."/>
            <person name="David R.G."/>
            <person name="Delcher A.L."/>
            <person name="Delehaunty K."/>
            <person name="Do C.B."/>
            <person name="Ebling H."/>
            <person name="Edwards K."/>
            <person name="Eickbush T."/>
            <person name="Evans J.D."/>
            <person name="Filipski A."/>
            <person name="Findeiss S."/>
            <person name="Freyhult E."/>
            <person name="Fulton L."/>
            <person name="Fulton R."/>
            <person name="Garcia A.C."/>
            <person name="Gardiner A."/>
            <person name="Garfield D.A."/>
            <person name="Garvin B.E."/>
            <person name="Gibson G."/>
            <person name="Gilbert D."/>
            <person name="Gnerre S."/>
            <person name="Godfrey J."/>
            <person name="Good R."/>
            <person name="Gotea V."/>
            <person name="Gravely B."/>
            <person name="Greenberg A.J."/>
            <person name="Griffiths-Jones S."/>
            <person name="Gross S."/>
            <person name="Guigo R."/>
            <person name="Gustafson E.A."/>
            <person name="Haerty W."/>
            <person name="Hahn M.W."/>
            <person name="Halligan D.L."/>
            <person name="Halpern A.L."/>
            <person name="Halter G.M."/>
            <person name="Han M.V."/>
            <person name="Heger A."/>
            <person name="Hillier L."/>
            <person name="Hinrichs A.S."/>
            <person name="Holmes I."/>
            <person name="Hoskins R.A."/>
            <person name="Hubisz M.J."/>
            <person name="Hultmark D."/>
            <person name="Huntley M.A."/>
            <person name="Jaffe D.B."/>
            <person name="Jagadeeshan S."/>
            <person name="Jeck W.R."/>
            <person name="Johnson J."/>
            <person name="Jones C.D."/>
            <person name="Jordan W.C."/>
            <person name="Karpen G.H."/>
            <person name="Kataoka E."/>
            <person name="Keightley P.D."/>
            <person name="Kheradpour P."/>
            <person name="Kirkness E.F."/>
            <person name="Koerich L.B."/>
            <person name="Kristiansen K."/>
            <person name="Kudrna D."/>
            <person name="Kulathinal R.J."/>
            <person name="Kumar S."/>
            <person name="Kwok R."/>
            <person name="Lander E."/>
            <person name="Langley C.H."/>
            <person name="Lapoint R."/>
            <person name="Lazzaro B.P."/>
            <person name="Lee S.J."/>
            <person name="Levesque L."/>
            <person name="Li R."/>
            <person name="Lin C.F."/>
            <person name="Lin M.F."/>
            <person name="Lindblad-Toh K."/>
            <person name="Llopart A."/>
            <person name="Long M."/>
            <person name="Low L."/>
            <person name="Lozovsky E."/>
            <person name="Lu J."/>
            <person name="Luo M."/>
            <person name="Machado C.A."/>
            <person name="Makalowski W."/>
            <person name="Marzo M."/>
            <person name="Matsuda M."/>
            <person name="Matzkin L."/>
            <person name="McAllister B."/>
            <person name="McBride C.S."/>
            <person name="McKernan B."/>
            <person name="McKernan K."/>
            <person name="Mendez-Lago M."/>
            <person name="Minx P."/>
            <person name="Mollenhauer M.U."/>
            <person name="Montooth K."/>
            <person name="Mount S.M."/>
            <person name="Mu X."/>
            <person name="Myers E."/>
            <person name="Negre B."/>
            <person name="Newfeld S."/>
            <person name="Nielsen R."/>
            <person name="Noor M.A."/>
            <person name="O'Grady P."/>
            <person name="Pachter L."/>
            <person name="Papaceit M."/>
            <person name="Parisi M.J."/>
            <person name="Parisi M."/>
            <person name="Parts L."/>
            <person name="Pedersen J.S."/>
            <person name="Pesole G."/>
            <person name="Phillippy A.M."/>
            <person name="Ponting C.P."/>
            <person name="Pop M."/>
            <person name="Porcelli D."/>
            <person name="Powell J.R."/>
            <person name="Prohaska S."/>
            <person name="Pruitt K."/>
            <person name="Puig M."/>
            <person name="Quesneville H."/>
            <person name="Ram K.R."/>
            <person name="Rand D."/>
            <person name="Rasmussen M.D."/>
            <person name="Reed L.K."/>
            <person name="Reenan R."/>
            <person name="Reily A."/>
            <person name="Remington K.A."/>
            <person name="Rieger T.T."/>
            <person name="Ritchie M.G."/>
            <person name="Robin C."/>
            <person name="Rogers Y.H."/>
            <person name="Rohde C."/>
            <person name="Rozas J."/>
            <person name="Rubenfield M.J."/>
            <person name="Ruiz A."/>
            <person name="Russo S."/>
            <person name="Salzberg S.L."/>
            <person name="Sanchez-Gracia A."/>
            <person name="Saranga D.J."/>
            <person name="Sato H."/>
            <person name="Schaeffer S.W."/>
            <person name="Schatz M.C."/>
            <person name="Schlenke T."/>
            <person name="Schwartz R."/>
            <person name="Segarra C."/>
            <person name="Singh R.S."/>
            <person name="Sirot L."/>
            <person name="Sirota M."/>
            <person name="Sisneros N.B."/>
            <person name="Smith C.D."/>
            <person name="Smith T.F."/>
            <person name="Spieth J."/>
            <person name="Stage D.E."/>
            <person name="Stark A."/>
            <person name="Stephan W."/>
            <person name="Strausberg R.L."/>
            <person name="Strempel S."/>
            <person name="Sturgill D."/>
            <person name="Sutton G."/>
            <person name="Sutton G.G."/>
            <person name="Tao W."/>
            <person name="Teichmann S."/>
            <person name="Tobari Y.N."/>
            <person name="Tomimura Y."/>
            <person name="Tsolas J.M."/>
            <person name="Valente V.L."/>
            <person name="Venter E."/>
            <person name="Venter J.C."/>
            <person name="Vicario S."/>
            <person name="Vieira F.G."/>
            <person name="Vilella A.J."/>
            <person name="Villasante A."/>
            <person name="Walenz B."/>
            <person name="Wang J."/>
            <person name="Wasserman M."/>
            <person name="Watts T."/>
            <person name="Wilson D."/>
            <person name="Wilson R.K."/>
            <person name="Wing R.A."/>
            <person name="Wolfner M.F."/>
            <person name="Wong A."/>
            <person name="Wong G.K."/>
            <person name="Wu C.I."/>
            <person name="Wu G."/>
            <person name="Yamamoto D."/>
            <person name="Yang H.P."/>
            <person name="Yang S.P."/>
            <person name="Yorke J.A."/>
            <person name="Yoshida K."/>
            <person name="Zdobnov E."/>
            <person name="Zhang P."/>
            <person name="Zhang Y."/>
            <person name="Zimin A.V."/>
            <person name="Baldwin J."/>
            <person name="Abdouelleil A."/>
            <person name="Abdulkadir J."/>
            <person name="Abebe A."/>
            <person name="Abera B."/>
            <person name="Abreu J."/>
            <person name="Acer S.C."/>
            <person name="Aftuck L."/>
            <person name="Alexander A."/>
            <person name="An P."/>
            <person name="Anderson E."/>
            <person name="Anderson S."/>
            <person name="Arachi H."/>
            <person name="Azer M."/>
            <person name="Bachantsang P."/>
            <person name="Barry A."/>
            <person name="Bayul T."/>
            <person name="Berlin A."/>
            <person name="Bessette D."/>
            <person name="Bloom T."/>
            <person name="Blye J."/>
            <person name="Boguslavskiy L."/>
            <person name="Bonnet C."/>
            <person name="Boukhgalter B."/>
            <person name="Bourzgui I."/>
            <person name="Brown A."/>
            <person name="Cahill P."/>
            <person name="Channer S."/>
            <person name="Cheshatsang Y."/>
            <person name="Chuda L."/>
            <person name="Citroen M."/>
            <person name="Collymore A."/>
            <person name="Cooke P."/>
            <person name="Costello M."/>
            <person name="D'Aco K."/>
            <person name="Daza R."/>
            <person name="De Haan G."/>
            <person name="DeGray S."/>
            <person name="DeMaso C."/>
            <person name="Dhargay N."/>
            <person name="Dooley K."/>
            <person name="Dooley E."/>
            <person name="Doricent M."/>
            <person name="Dorje P."/>
            <person name="Dorjee K."/>
            <person name="Dupes A."/>
            <person name="Elong R."/>
            <person name="Falk J."/>
            <person name="Farina A."/>
            <person name="Faro S."/>
            <person name="Ferguson D."/>
            <person name="Fisher S."/>
            <person name="Foley C.D."/>
            <person name="Franke A."/>
            <person name="Friedrich D."/>
            <person name="Gadbois L."/>
            <person name="Gearin G."/>
            <person name="Gearin C.R."/>
            <person name="Giannoukos G."/>
            <person name="Goode T."/>
            <person name="Graham J."/>
            <person name="Grandbois E."/>
            <person name="Grewal S."/>
            <person name="Gyaltsen K."/>
            <person name="Hafez N."/>
            <person name="Hagos B."/>
            <person name="Hall J."/>
            <person name="Henson C."/>
            <person name="Hollinger A."/>
            <person name="Honan T."/>
            <person name="Huard M.D."/>
            <person name="Hughes L."/>
            <person name="Hurhula B."/>
            <person name="Husby M.E."/>
            <person name="Kamat A."/>
            <person name="Kanga B."/>
            <person name="Kashin S."/>
            <person name="Khazanovich D."/>
            <person name="Kisner P."/>
            <person name="Lance K."/>
            <person name="Lara M."/>
            <person name="Lee W."/>
            <person name="Lennon N."/>
            <person name="Letendre F."/>
            <person name="LeVine R."/>
            <person name="Lipovsky A."/>
            <person name="Liu X."/>
            <person name="Liu J."/>
            <person name="Liu S."/>
            <person name="Lokyitsang T."/>
            <person name="Lokyitsang Y."/>
            <person name="Lubonja R."/>
            <person name="Lui A."/>
            <person name="MacDonald P."/>
            <person name="Magnisalis V."/>
            <person name="Maru K."/>
            <person name="Matthews C."/>
            <person name="McCusker W."/>
            <person name="McDonough S."/>
            <person name="Mehta T."/>
            <person name="Meldrim J."/>
            <person name="Meneus L."/>
            <person name="Mihai O."/>
            <person name="Mihalev A."/>
            <person name="Mihova T."/>
            <person name="Mittelman R."/>
            <person name="Mlenga V."/>
            <person name="Montmayeur A."/>
            <person name="Mulrain L."/>
            <person name="Navidi A."/>
            <person name="Naylor J."/>
            <person name="Negash T."/>
            <person name="Nguyen T."/>
            <person name="Nguyen N."/>
            <person name="Nicol R."/>
            <person name="Norbu C."/>
            <person name="Norbu N."/>
            <person name="Novod N."/>
            <person name="O'Neill B."/>
            <person name="Osman S."/>
            <person name="Markiewicz E."/>
            <person name="Oyono O.L."/>
            <person name="Patti C."/>
            <person name="Phunkhang P."/>
            <person name="Pierre F."/>
            <person name="Priest M."/>
            <person name="Raghuraman S."/>
            <person name="Rege F."/>
            <person name="Reyes R."/>
            <person name="Rise C."/>
            <person name="Rogov P."/>
            <person name="Ross K."/>
            <person name="Ryan E."/>
            <person name="Settipalli S."/>
            <person name="Shea T."/>
            <person name="Sherpa N."/>
            <person name="Shi L."/>
            <person name="Shih D."/>
            <person name="Sparrow T."/>
            <person name="Spaulding J."/>
            <person name="Stalker J."/>
            <person name="Stange-Thomann N."/>
            <person name="Stavropoulos S."/>
            <person name="Stone C."/>
            <person name="Strader C."/>
            <person name="Tesfaye S."/>
            <person name="Thomson T."/>
            <person name="Thoulutsang Y."/>
            <person name="Thoulutsang D."/>
            <person name="Topham K."/>
            <person name="Topping I."/>
            <person name="Tsamla T."/>
            <person name="Vassiliev H."/>
            <person name="Vo A."/>
            <person name="Wangchuk T."/>
            <person name="Wangdi T."/>
            <person name="Weiand M."/>
            <person name="Wilkinson J."/>
            <person name="Wilson A."/>
            <person name="Yadav S."/>
            <person name="Young G."/>
            <person name="Yu Q."/>
            <person name="Zembek L."/>
            <person name="Zhong D."/>
            <person name="Zimmer A."/>
            <person name="Zwirko Z."/>
            <person name="Jaffe D.B."/>
            <person name="Alvarez P."/>
            <person name="Brockman W."/>
            <person name="Butler J."/>
            <person name="Chin C."/>
            <person name="Gnerre S."/>
            <person name="Grabherr M."/>
            <person name="Kleber M."/>
            <person name="Mauceli E."/>
            <person name="MacCallum I."/>
        </authorList>
    </citation>
    <scope>NUCLEOTIDE SEQUENCE [LARGE SCALE GENOMIC DNA]</scope>
    <source>
        <strain evidence="7">Tucson 14024-0371.13</strain>
    </source>
</reference>
<evidence type="ECO:0000256" key="2">
    <source>
        <dbReference type="ARBA" id="ARBA00022980"/>
    </source>
</evidence>
<gene>
    <name evidence="6" type="primary">Dana\GF11289</name>
    <name evidence="6" type="synonym">dana_GLEANR_11357</name>
    <name evidence="6" type="ORF">GF11289</name>
</gene>
<evidence type="ECO:0000256" key="3">
    <source>
        <dbReference type="ARBA" id="ARBA00023274"/>
    </source>
</evidence>
<organism evidence="6 7">
    <name type="scientific">Drosophila ananassae</name>
    <name type="common">Fruit fly</name>
    <dbReference type="NCBI Taxonomy" id="7217"/>
    <lineage>
        <taxon>Eukaryota</taxon>
        <taxon>Metazoa</taxon>
        <taxon>Ecdysozoa</taxon>
        <taxon>Arthropoda</taxon>
        <taxon>Hexapoda</taxon>
        <taxon>Insecta</taxon>
        <taxon>Pterygota</taxon>
        <taxon>Neoptera</taxon>
        <taxon>Endopterygota</taxon>
        <taxon>Diptera</taxon>
        <taxon>Brachycera</taxon>
        <taxon>Muscomorpha</taxon>
        <taxon>Ephydroidea</taxon>
        <taxon>Drosophilidae</taxon>
        <taxon>Drosophila</taxon>
        <taxon>Sophophora</taxon>
    </lineage>
</organism>
<evidence type="ECO:0000313" key="7">
    <source>
        <dbReference type="Proteomes" id="UP000007801"/>
    </source>
</evidence>
<dbReference type="FunCoup" id="B3MF53">
    <property type="interactions" value="171"/>
</dbReference>
<keyword evidence="3" id="KW-0687">Ribonucleoprotein</keyword>
<evidence type="ECO:0000256" key="4">
    <source>
        <dbReference type="ARBA" id="ARBA00035274"/>
    </source>
</evidence>
<dbReference type="AlphaFoldDB" id="B3MF53"/>
<keyword evidence="7" id="KW-1185">Reference proteome</keyword>
<evidence type="ECO:0000313" key="6">
    <source>
        <dbReference type="EMBL" id="EDV37681.1"/>
    </source>
</evidence>
<evidence type="ECO:0000256" key="1">
    <source>
        <dbReference type="ARBA" id="ARBA00010111"/>
    </source>
</evidence>
<accession>B3MF53</accession>
<dbReference type="HOGENOM" id="CLU_188623_0_0_1"/>
<dbReference type="FunFam" id="1.10.287.3980:FF:000001">
    <property type="entry name" value="Mitochondrial ribosomal protein L34"/>
    <property type="match status" value="1"/>
</dbReference>
<dbReference type="PhylomeDB" id="B3MF53"/>
<dbReference type="GO" id="GO:0005762">
    <property type="term" value="C:mitochondrial large ribosomal subunit"/>
    <property type="evidence" value="ECO:0007669"/>
    <property type="project" value="TreeGrafter"/>
</dbReference>
<comment type="similarity">
    <text evidence="1">Belongs to the bacterial ribosomal protein bL34 family.</text>
</comment>
<dbReference type="Proteomes" id="UP000007801">
    <property type="component" value="Unassembled WGS sequence"/>
</dbReference>
<dbReference type="EMBL" id="CH902619">
    <property type="protein sequence ID" value="EDV37681.1"/>
    <property type="molecule type" value="Genomic_DNA"/>
</dbReference>
<name>B3MF53_DROAN</name>
<protein>
    <recommendedName>
        <fullName evidence="4">Large ribosomal subunit protein bL34m</fullName>
    </recommendedName>
    <alternativeName>
        <fullName evidence="5">39S ribosomal protein L34, mitochondrial</fullName>
    </alternativeName>
</protein>